<reference evidence="2 3" key="1">
    <citation type="submission" date="2016-11" db="EMBL/GenBank/DDBJ databases">
        <authorList>
            <consortium name="Pathogen Informatics"/>
        </authorList>
    </citation>
    <scope>NUCLEOTIDE SEQUENCE [LARGE SCALE GENOMIC DNA]</scope>
    <source>
        <strain evidence="2 3">104</strain>
    </source>
</reference>
<dbReference type="AntiFam" id="ANF00178">
    <property type="entry name" value="Shadow ORF (opposite dhbF)"/>
</dbReference>
<proteinExistence type="predicted"/>
<protein>
    <submittedName>
        <fullName evidence="2">Uncharacterized protein</fullName>
    </submittedName>
</protein>
<feature type="region of interest" description="Disordered" evidence="1">
    <location>
        <begin position="186"/>
        <end position="206"/>
    </location>
</feature>
<feature type="compositionally biased region" description="Basic residues" evidence="1">
    <location>
        <begin position="186"/>
        <end position="195"/>
    </location>
</feature>
<organism evidence="2 3">
    <name type="scientific">Mycobacteroides abscessus subsp. abscessus</name>
    <dbReference type="NCBI Taxonomy" id="1185650"/>
    <lineage>
        <taxon>Bacteria</taxon>
        <taxon>Bacillati</taxon>
        <taxon>Actinomycetota</taxon>
        <taxon>Actinomycetes</taxon>
        <taxon>Mycobacteriales</taxon>
        <taxon>Mycobacteriaceae</taxon>
        <taxon>Mycobacteroides</taxon>
        <taxon>Mycobacteroides abscessus</taxon>
    </lineage>
</organism>
<evidence type="ECO:0000313" key="2">
    <source>
        <dbReference type="EMBL" id="SIB86046.1"/>
    </source>
</evidence>
<feature type="region of interest" description="Disordered" evidence="1">
    <location>
        <begin position="118"/>
        <end position="154"/>
    </location>
</feature>
<dbReference type="AlphaFoldDB" id="A0AB38D5N7"/>
<feature type="compositionally biased region" description="Basic residues" evidence="1">
    <location>
        <begin position="118"/>
        <end position="147"/>
    </location>
</feature>
<dbReference type="Proteomes" id="UP000185210">
    <property type="component" value="Unassembled WGS sequence"/>
</dbReference>
<sequence length="222" mass="26141">MTLRPPLPGHQLKIGVDGLQQPRHIVMGNGNTFRRAGGARRVDHIRDVTPARRRQLRTVNVRCPRTRRHIIDIDDHQPAAAQPIRQFRGGHHDHRPGITQHKPQPRIRHRRINRHIRRTRLQHPHDRHHSLNRPRQQQRHPLPRPHPMRNQQVRQPIRRLIQPPIRHRPPTTTDRNSPRITHHLLGKQLRNRQRPGHGVSQRTPVTPEVQLRALRLSADVDG</sequence>
<evidence type="ECO:0000256" key="1">
    <source>
        <dbReference type="SAM" id="MobiDB-lite"/>
    </source>
</evidence>
<gene>
    <name evidence="2" type="ORF">SAMEA2070301_04681</name>
</gene>
<comment type="caution">
    <text evidence="2">The sequence shown here is derived from an EMBL/GenBank/DDBJ whole genome shotgun (WGS) entry which is preliminary data.</text>
</comment>
<name>A0AB38D5N7_9MYCO</name>
<accession>A0AB38D5N7</accession>
<evidence type="ECO:0000313" key="3">
    <source>
        <dbReference type="Proteomes" id="UP000185210"/>
    </source>
</evidence>
<dbReference type="EMBL" id="FSHM01000009">
    <property type="protein sequence ID" value="SIB86046.1"/>
    <property type="molecule type" value="Genomic_DNA"/>
</dbReference>